<feature type="transmembrane region" description="Helical" evidence="1">
    <location>
        <begin position="7"/>
        <end position="31"/>
    </location>
</feature>
<feature type="transmembrane region" description="Helical" evidence="1">
    <location>
        <begin position="51"/>
        <end position="78"/>
    </location>
</feature>
<evidence type="ECO:0000313" key="2">
    <source>
        <dbReference type="EMBL" id="SFS05668.1"/>
    </source>
</evidence>
<dbReference type="Proteomes" id="UP000199062">
    <property type="component" value="Unassembled WGS sequence"/>
</dbReference>
<feature type="transmembrane region" description="Helical" evidence="1">
    <location>
        <begin position="90"/>
        <end position="117"/>
    </location>
</feature>
<keyword evidence="1" id="KW-0472">Membrane</keyword>
<evidence type="ECO:0000256" key="1">
    <source>
        <dbReference type="SAM" id="Phobius"/>
    </source>
</evidence>
<accession>A0A1I6LQH9</accession>
<dbReference type="RefSeq" id="WP_089817265.1">
    <property type="nucleotide sequence ID" value="NZ_FOZK01000003.1"/>
</dbReference>
<evidence type="ECO:0000313" key="3">
    <source>
        <dbReference type="Proteomes" id="UP000199062"/>
    </source>
</evidence>
<protein>
    <recommendedName>
        <fullName evidence="4">DUF5518 domain-containing protein</fullName>
    </recommendedName>
</protein>
<evidence type="ECO:0008006" key="4">
    <source>
        <dbReference type="Google" id="ProtNLM"/>
    </source>
</evidence>
<name>A0A1I6LQH9_9EURY</name>
<dbReference type="InterPro" id="IPR040493">
    <property type="entry name" value="DUF5518"/>
</dbReference>
<dbReference type="STRING" id="767519.SAMN05216559_2899"/>
<organism evidence="2 3">
    <name type="scientific">Halomicrobium zhouii</name>
    <dbReference type="NCBI Taxonomy" id="767519"/>
    <lineage>
        <taxon>Archaea</taxon>
        <taxon>Methanobacteriati</taxon>
        <taxon>Methanobacteriota</taxon>
        <taxon>Stenosarchaea group</taxon>
        <taxon>Halobacteria</taxon>
        <taxon>Halobacteriales</taxon>
        <taxon>Haloarculaceae</taxon>
        <taxon>Halomicrobium</taxon>
    </lineage>
</organism>
<reference evidence="2 3" key="1">
    <citation type="submission" date="2016-10" db="EMBL/GenBank/DDBJ databases">
        <authorList>
            <person name="de Groot N.N."/>
        </authorList>
    </citation>
    <scope>NUCLEOTIDE SEQUENCE [LARGE SCALE GENOMIC DNA]</scope>
    <source>
        <strain evidence="2 3">CGMCC 1.10457</strain>
    </source>
</reference>
<dbReference type="EMBL" id="FOZK01000003">
    <property type="protein sequence ID" value="SFS05668.1"/>
    <property type="molecule type" value="Genomic_DNA"/>
</dbReference>
<keyword evidence="1" id="KW-1133">Transmembrane helix</keyword>
<dbReference type="AlphaFoldDB" id="A0A1I6LQH9"/>
<proteinExistence type="predicted"/>
<dbReference type="Pfam" id="PF17647">
    <property type="entry name" value="DUF5518"/>
    <property type="match status" value="1"/>
</dbReference>
<keyword evidence="1" id="KW-0812">Transmembrane</keyword>
<gene>
    <name evidence="2" type="ORF">SAMN05216559_2899</name>
</gene>
<keyword evidence="3" id="KW-1185">Reference proteome</keyword>
<sequence length="129" mass="12834">MEEGATLVNAVVGAVVSVVGSMVVPIAPLLGGAVAGYLEGGTRSDGIRVGFISGLIAVVPGALLGLLVFGIFGSLLLGMGPGMDGIGLGLFSFTFVAVFVLAVTAVMVGLSTLGGWVGNYVKYDTDLDL</sequence>